<dbReference type="GO" id="GO:0045040">
    <property type="term" value="P:protein insertion into mitochondrial outer membrane"/>
    <property type="evidence" value="ECO:0007669"/>
    <property type="project" value="InterPro"/>
</dbReference>
<dbReference type="Pfam" id="PF19117">
    <property type="entry name" value="Mim2"/>
    <property type="match status" value="1"/>
</dbReference>
<dbReference type="OrthoDB" id="5555533at2759"/>
<reference evidence="2 3" key="1">
    <citation type="submission" date="2017-04" db="EMBL/GenBank/DDBJ databases">
        <title>Draft genome sequence of Tuber borchii Vittad., a whitish edible truffle.</title>
        <authorList>
            <consortium name="DOE Joint Genome Institute"/>
            <person name="Murat C."/>
            <person name="Kuo A."/>
            <person name="Barry K.W."/>
            <person name="Clum A."/>
            <person name="Dockter R.B."/>
            <person name="Fauchery L."/>
            <person name="Iotti M."/>
            <person name="Kohler A."/>
            <person name="Labutti K."/>
            <person name="Lindquist E.A."/>
            <person name="Lipzen A."/>
            <person name="Ohm R.A."/>
            <person name="Wang M."/>
            <person name="Grigoriev I.V."/>
            <person name="Zambonelli A."/>
            <person name="Martin F.M."/>
        </authorList>
    </citation>
    <scope>NUCLEOTIDE SEQUENCE [LARGE SCALE GENOMIC DNA]</scope>
    <source>
        <strain evidence="2 3">Tbo3840</strain>
    </source>
</reference>
<comment type="caution">
    <text evidence="2">The sequence shown here is derived from an EMBL/GenBank/DDBJ whole genome shotgun (WGS) entry which is preliminary data.</text>
</comment>
<feature type="compositionally biased region" description="Acidic residues" evidence="1">
    <location>
        <begin position="29"/>
        <end position="40"/>
    </location>
</feature>
<dbReference type="GO" id="GO:0005741">
    <property type="term" value="C:mitochondrial outer membrane"/>
    <property type="evidence" value="ECO:0007669"/>
    <property type="project" value="TreeGrafter"/>
</dbReference>
<sequence length="105" mass="11766">MTPFSGSEYSPVASVLEPSPSISSHDSSSDFDDDEGDAEAEWQESLQQLELLLSIVLVPFVGKWVGRKCAYFAWSKFMDWKYPVEVVTDKTTSNILWLVRVSSPS</sequence>
<dbReference type="PANTHER" id="PTHR28230">
    <property type="entry name" value="CHROMOSOME 1, WHOLE GENOME SHOTGUN SEQUENCE"/>
    <property type="match status" value="1"/>
</dbReference>
<dbReference type="EMBL" id="NESQ01000239">
    <property type="protein sequence ID" value="PUU75270.1"/>
    <property type="molecule type" value="Genomic_DNA"/>
</dbReference>
<evidence type="ECO:0000313" key="3">
    <source>
        <dbReference type="Proteomes" id="UP000244722"/>
    </source>
</evidence>
<gene>
    <name evidence="2" type="ORF">B9Z19DRAFT_1090729</name>
</gene>
<evidence type="ECO:0000313" key="2">
    <source>
        <dbReference type="EMBL" id="PUU75270.1"/>
    </source>
</evidence>
<dbReference type="PANTHER" id="PTHR28230:SF1">
    <property type="entry name" value="MITOCHONDRIAL IMPORT PROTEIN 2"/>
    <property type="match status" value="1"/>
</dbReference>
<evidence type="ECO:0000256" key="1">
    <source>
        <dbReference type="SAM" id="MobiDB-lite"/>
    </source>
</evidence>
<dbReference type="GO" id="GO:0070096">
    <property type="term" value="P:mitochondrial outer membrane translocase complex assembly"/>
    <property type="evidence" value="ECO:0007669"/>
    <property type="project" value="InterPro"/>
</dbReference>
<accession>A0A2T6ZIE4</accession>
<keyword evidence="3" id="KW-1185">Reference proteome</keyword>
<proteinExistence type="predicted"/>
<name>A0A2T6ZIE4_TUBBO</name>
<protein>
    <submittedName>
        <fullName evidence="2">Uncharacterized protein</fullName>
    </submittedName>
</protein>
<dbReference type="STRING" id="42251.A0A2T6ZIE4"/>
<feature type="region of interest" description="Disordered" evidence="1">
    <location>
        <begin position="1"/>
        <end position="40"/>
    </location>
</feature>
<dbReference type="InterPro" id="IPR037652">
    <property type="entry name" value="Mim2"/>
</dbReference>
<organism evidence="2 3">
    <name type="scientific">Tuber borchii</name>
    <name type="common">White truffle</name>
    <dbReference type="NCBI Taxonomy" id="42251"/>
    <lineage>
        <taxon>Eukaryota</taxon>
        <taxon>Fungi</taxon>
        <taxon>Dikarya</taxon>
        <taxon>Ascomycota</taxon>
        <taxon>Pezizomycotina</taxon>
        <taxon>Pezizomycetes</taxon>
        <taxon>Pezizales</taxon>
        <taxon>Tuberaceae</taxon>
        <taxon>Tuber</taxon>
    </lineage>
</organism>
<dbReference type="AlphaFoldDB" id="A0A2T6ZIE4"/>
<dbReference type="Proteomes" id="UP000244722">
    <property type="component" value="Unassembled WGS sequence"/>
</dbReference>